<dbReference type="PANTHER" id="PTHR17695:SF11">
    <property type="entry name" value="SMALL SUBUNIT PROCESSOME COMPONENT 20 HOMOLOG"/>
    <property type="match status" value="1"/>
</dbReference>
<dbReference type="RefSeq" id="XP_007866143.1">
    <property type="nucleotide sequence ID" value="XM_007867952.1"/>
</dbReference>
<evidence type="ECO:0000313" key="1">
    <source>
        <dbReference type="EMBL" id="EPQ55347.1"/>
    </source>
</evidence>
<dbReference type="InterPro" id="IPR052575">
    <property type="entry name" value="SSU_processome_comp_20"/>
</dbReference>
<name>S7Q750_GLOTA</name>
<dbReference type="EMBL" id="KB469302">
    <property type="protein sequence ID" value="EPQ55347.1"/>
    <property type="molecule type" value="Genomic_DNA"/>
</dbReference>
<sequence length="576" mass="63801">MDVRDAESGRPVKRFKHQSYNETLKDVHLPSALNQAKFDNEIPDGSSHFHEALDHWRQLNLSPAFLVFANKADGLSASMPLLLHHWKDILNLWATAVEESDYEGLIALADLLQKLAHDLRTTILPVYLDLLSRLYSYLPRKIPAPTLTALLSALSALFKYLLIPSADAGLLDQSWSSLRDVLPKCNPEVQRAVAEVWGATLRRLKSAVRERAVELIAEDVDGLEDACAWMVVFACESVSQTLHTATASIVTPLLKHHLACAEPEKTYTLLRRLLTALIHHCKGPEQFSAVADALLDQVAALVQGLVDEKDHEPLRRMLEVLAVVCSVRQGSRLSQKQISIILSHVAAIPLTESLQASLLKLTVAALIAGELSLSLGPGRKVVEQSLQHPPFALQLYGSLAELQWGGWKLIALPNLLKAAPDLLHKEPRRTAELLATLYKKGMLGEVDAGFKVKFGEWARAKLSSWQKSEEQVFELASILALSGMIENMTELLVRLIEDTLAVQDPVADYEASYTNSSWVLASCMEALSKCRHSEWHQRVDLTLWTENVVQRWGWSEGVLGGMVSLIDAGCAPFNCV</sequence>
<dbReference type="eggNOG" id="KOG1823">
    <property type="taxonomic scope" value="Eukaryota"/>
</dbReference>
<protein>
    <submittedName>
        <fullName evidence="1">Uncharacterized protein</fullName>
    </submittedName>
</protein>
<proteinExistence type="predicted"/>
<dbReference type="Proteomes" id="UP000030669">
    <property type="component" value="Unassembled WGS sequence"/>
</dbReference>
<dbReference type="SUPFAM" id="SSF48371">
    <property type="entry name" value="ARM repeat"/>
    <property type="match status" value="1"/>
</dbReference>
<dbReference type="OMA" id="GDMALWM"/>
<dbReference type="OrthoDB" id="360653at2759"/>
<dbReference type="InterPro" id="IPR016024">
    <property type="entry name" value="ARM-type_fold"/>
</dbReference>
<reference evidence="1 2" key="1">
    <citation type="journal article" date="2012" name="Science">
        <title>The Paleozoic origin of enzymatic lignin decomposition reconstructed from 31 fungal genomes.</title>
        <authorList>
            <person name="Floudas D."/>
            <person name="Binder M."/>
            <person name="Riley R."/>
            <person name="Barry K."/>
            <person name="Blanchette R.A."/>
            <person name="Henrissat B."/>
            <person name="Martinez A.T."/>
            <person name="Otillar R."/>
            <person name="Spatafora J.W."/>
            <person name="Yadav J.S."/>
            <person name="Aerts A."/>
            <person name="Benoit I."/>
            <person name="Boyd A."/>
            <person name="Carlson A."/>
            <person name="Copeland A."/>
            <person name="Coutinho P.M."/>
            <person name="de Vries R.P."/>
            <person name="Ferreira P."/>
            <person name="Findley K."/>
            <person name="Foster B."/>
            <person name="Gaskell J."/>
            <person name="Glotzer D."/>
            <person name="Gorecki P."/>
            <person name="Heitman J."/>
            <person name="Hesse C."/>
            <person name="Hori C."/>
            <person name="Igarashi K."/>
            <person name="Jurgens J.A."/>
            <person name="Kallen N."/>
            <person name="Kersten P."/>
            <person name="Kohler A."/>
            <person name="Kuees U."/>
            <person name="Kumar T.K.A."/>
            <person name="Kuo A."/>
            <person name="LaButti K."/>
            <person name="Larrondo L.F."/>
            <person name="Lindquist E."/>
            <person name="Ling A."/>
            <person name="Lombard V."/>
            <person name="Lucas S."/>
            <person name="Lundell T."/>
            <person name="Martin R."/>
            <person name="McLaughlin D.J."/>
            <person name="Morgenstern I."/>
            <person name="Morin E."/>
            <person name="Murat C."/>
            <person name="Nagy L.G."/>
            <person name="Nolan M."/>
            <person name="Ohm R.A."/>
            <person name="Patyshakuliyeva A."/>
            <person name="Rokas A."/>
            <person name="Ruiz-Duenas F.J."/>
            <person name="Sabat G."/>
            <person name="Salamov A."/>
            <person name="Samejima M."/>
            <person name="Schmutz J."/>
            <person name="Slot J.C."/>
            <person name="St John F."/>
            <person name="Stenlid J."/>
            <person name="Sun H."/>
            <person name="Sun S."/>
            <person name="Syed K."/>
            <person name="Tsang A."/>
            <person name="Wiebenga A."/>
            <person name="Young D."/>
            <person name="Pisabarro A."/>
            <person name="Eastwood D.C."/>
            <person name="Martin F."/>
            <person name="Cullen D."/>
            <person name="Grigoriev I.V."/>
            <person name="Hibbett D.S."/>
        </authorList>
    </citation>
    <scope>NUCLEOTIDE SEQUENCE [LARGE SCALE GENOMIC DNA]</scope>
    <source>
        <strain evidence="1 2">ATCC 11539</strain>
    </source>
</reference>
<dbReference type="KEGG" id="gtr:GLOTRDRAFT_42472"/>
<organism evidence="1 2">
    <name type="scientific">Gloeophyllum trabeum (strain ATCC 11539 / FP-39264 / Madison 617)</name>
    <name type="common">Brown rot fungus</name>
    <dbReference type="NCBI Taxonomy" id="670483"/>
    <lineage>
        <taxon>Eukaryota</taxon>
        <taxon>Fungi</taxon>
        <taxon>Dikarya</taxon>
        <taxon>Basidiomycota</taxon>
        <taxon>Agaricomycotina</taxon>
        <taxon>Agaricomycetes</taxon>
        <taxon>Gloeophyllales</taxon>
        <taxon>Gloeophyllaceae</taxon>
        <taxon>Gloeophyllum</taxon>
    </lineage>
</organism>
<dbReference type="GeneID" id="19306130"/>
<dbReference type="GO" id="GO:0032040">
    <property type="term" value="C:small-subunit processome"/>
    <property type="evidence" value="ECO:0007669"/>
    <property type="project" value="TreeGrafter"/>
</dbReference>
<gene>
    <name evidence="1" type="ORF">GLOTRDRAFT_42472</name>
</gene>
<keyword evidence="2" id="KW-1185">Reference proteome</keyword>
<dbReference type="GO" id="GO:0030686">
    <property type="term" value="C:90S preribosome"/>
    <property type="evidence" value="ECO:0007669"/>
    <property type="project" value="TreeGrafter"/>
</dbReference>
<dbReference type="HOGENOM" id="CLU_490102_0_0_1"/>
<dbReference type="STRING" id="670483.S7Q750"/>
<accession>S7Q750</accession>
<dbReference type="PANTHER" id="PTHR17695">
    <property type="entry name" value="SMALL SUBUNIT PROCESSOME COMPONENT 20 HOMOLOG"/>
    <property type="match status" value="1"/>
</dbReference>
<dbReference type="AlphaFoldDB" id="S7Q750"/>
<evidence type="ECO:0000313" key="2">
    <source>
        <dbReference type="Proteomes" id="UP000030669"/>
    </source>
</evidence>